<dbReference type="AlphaFoldDB" id="A0AAD0PTC4"/>
<dbReference type="Proteomes" id="UP000006426">
    <property type="component" value="Chromosome"/>
</dbReference>
<organism evidence="2 3">
    <name type="scientific">Pseudomonas amygdali pv. lachrymans str. M301315</name>
    <dbReference type="NCBI Taxonomy" id="629260"/>
    <lineage>
        <taxon>Bacteria</taxon>
        <taxon>Pseudomonadati</taxon>
        <taxon>Pseudomonadota</taxon>
        <taxon>Gammaproteobacteria</taxon>
        <taxon>Pseudomonadales</taxon>
        <taxon>Pseudomonadaceae</taxon>
        <taxon>Pseudomonas</taxon>
        <taxon>Pseudomonas amygdali</taxon>
    </lineage>
</organism>
<reference evidence="2 3" key="1">
    <citation type="journal article" date="2011" name="PLoS Pathog.">
        <title>Dynamic evolution of pathogenicity revealed by sequencing and comparative genomics of 19 Pseudomonas syringae isolates.</title>
        <authorList>
            <person name="Baltrus D.A."/>
            <person name="Nishimura M.T."/>
            <person name="Romanchuk A."/>
            <person name="Chang J.H."/>
            <person name="Mukhtar M.S."/>
            <person name="Cherkis K."/>
            <person name="Roach J."/>
            <person name="Grant S.R."/>
            <person name="Jones C.D."/>
            <person name="Dangl J.L."/>
        </authorList>
    </citation>
    <scope>NUCLEOTIDE SEQUENCE [LARGE SCALE GENOMIC DNA]</scope>
    <source>
        <strain evidence="2 3">M301315</strain>
    </source>
</reference>
<evidence type="ECO:0000313" key="3">
    <source>
        <dbReference type="Proteomes" id="UP000006426"/>
    </source>
</evidence>
<feature type="compositionally biased region" description="Pro residues" evidence="1">
    <location>
        <begin position="31"/>
        <end position="48"/>
    </location>
</feature>
<dbReference type="EMBL" id="CP031225">
    <property type="protein sequence ID" value="AXH56278.1"/>
    <property type="molecule type" value="Genomic_DNA"/>
</dbReference>
<proteinExistence type="predicted"/>
<evidence type="ECO:0000313" key="2">
    <source>
        <dbReference type="EMBL" id="AXH56278.1"/>
    </source>
</evidence>
<feature type="compositionally biased region" description="Basic and acidic residues" evidence="1">
    <location>
        <begin position="1"/>
        <end position="25"/>
    </location>
</feature>
<feature type="region of interest" description="Disordered" evidence="1">
    <location>
        <begin position="1"/>
        <end position="49"/>
    </location>
</feature>
<accession>A0AAD0PTC4</accession>
<gene>
    <name evidence="2" type="ORF">PLA107_013890</name>
</gene>
<name>A0AAD0PTC4_PSEAV</name>
<protein>
    <submittedName>
        <fullName evidence="2">Uncharacterized protein</fullName>
    </submittedName>
</protein>
<evidence type="ECO:0000256" key="1">
    <source>
        <dbReference type="SAM" id="MobiDB-lite"/>
    </source>
</evidence>
<sequence>MHPAGHERGDHGSGSEQGQDSRKPEISTGHLPPPKPRTSPTEPSPVPVWPLSVLECSVEGVQLLRIE</sequence>